<dbReference type="Proteomes" id="UP001412067">
    <property type="component" value="Unassembled WGS sequence"/>
</dbReference>
<keyword evidence="3" id="KW-1185">Reference proteome</keyword>
<gene>
    <name evidence="2" type="ORF">KSP40_PGU012707</name>
</gene>
<feature type="compositionally biased region" description="Basic and acidic residues" evidence="1">
    <location>
        <begin position="1"/>
        <end position="19"/>
    </location>
</feature>
<comment type="caution">
    <text evidence="2">The sequence shown here is derived from an EMBL/GenBank/DDBJ whole genome shotgun (WGS) entry which is preliminary data.</text>
</comment>
<evidence type="ECO:0000313" key="2">
    <source>
        <dbReference type="EMBL" id="KAK8970975.1"/>
    </source>
</evidence>
<organism evidence="2 3">
    <name type="scientific">Platanthera guangdongensis</name>
    <dbReference type="NCBI Taxonomy" id="2320717"/>
    <lineage>
        <taxon>Eukaryota</taxon>
        <taxon>Viridiplantae</taxon>
        <taxon>Streptophyta</taxon>
        <taxon>Embryophyta</taxon>
        <taxon>Tracheophyta</taxon>
        <taxon>Spermatophyta</taxon>
        <taxon>Magnoliopsida</taxon>
        <taxon>Liliopsida</taxon>
        <taxon>Asparagales</taxon>
        <taxon>Orchidaceae</taxon>
        <taxon>Orchidoideae</taxon>
        <taxon>Orchideae</taxon>
        <taxon>Orchidinae</taxon>
        <taxon>Platanthera</taxon>
    </lineage>
</organism>
<accession>A0ABR2N4B7</accession>
<reference evidence="2 3" key="1">
    <citation type="journal article" date="2022" name="Nat. Plants">
        <title>Genomes of leafy and leafless Platanthera orchids illuminate the evolution of mycoheterotrophy.</title>
        <authorList>
            <person name="Li M.H."/>
            <person name="Liu K.W."/>
            <person name="Li Z."/>
            <person name="Lu H.C."/>
            <person name="Ye Q.L."/>
            <person name="Zhang D."/>
            <person name="Wang J.Y."/>
            <person name="Li Y.F."/>
            <person name="Zhong Z.M."/>
            <person name="Liu X."/>
            <person name="Yu X."/>
            <person name="Liu D.K."/>
            <person name="Tu X.D."/>
            <person name="Liu B."/>
            <person name="Hao Y."/>
            <person name="Liao X.Y."/>
            <person name="Jiang Y.T."/>
            <person name="Sun W.H."/>
            <person name="Chen J."/>
            <person name="Chen Y.Q."/>
            <person name="Ai Y."/>
            <person name="Zhai J.W."/>
            <person name="Wu S.S."/>
            <person name="Zhou Z."/>
            <person name="Hsiao Y.Y."/>
            <person name="Wu W.L."/>
            <person name="Chen Y.Y."/>
            <person name="Lin Y.F."/>
            <person name="Hsu J.L."/>
            <person name="Li C.Y."/>
            <person name="Wang Z.W."/>
            <person name="Zhao X."/>
            <person name="Zhong W.Y."/>
            <person name="Ma X.K."/>
            <person name="Ma L."/>
            <person name="Huang J."/>
            <person name="Chen G.Z."/>
            <person name="Huang M.Z."/>
            <person name="Huang L."/>
            <person name="Peng D.H."/>
            <person name="Luo Y.B."/>
            <person name="Zou S.Q."/>
            <person name="Chen S.P."/>
            <person name="Lan S."/>
            <person name="Tsai W.C."/>
            <person name="Van de Peer Y."/>
            <person name="Liu Z.J."/>
        </authorList>
    </citation>
    <scope>NUCLEOTIDE SEQUENCE [LARGE SCALE GENOMIC DNA]</scope>
    <source>
        <strain evidence="2">Lor288</strain>
    </source>
</reference>
<name>A0ABR2N4B7_9ASPA</name>
<proteinExistence type="predicted"/>
<sequence length="79" mass="8609">MVNLETESKESRKDQDSPKGQDACILMSEITSSAEKGAVFFIDMDRQTPVGTSPNQSLHRMATTGGVQEVAAFVMNCRV</sequence>
<evidence type="ECO:0000313" key="3">
    <source>
        <dbReference type="Proteomes" id="UP001412067"/>
    </source>
</evidence>
<dbReference type="EMBL" id="JBBWWR010000001">
    <property type="protein sequence ID" value="KAK8970975.1"/>
    <property type="molecule type" value="Genomic_DNA"/>
</dbReference>
<protein>
    <submittedName>
        <fullName evidence="2">Uncharacterized protein</fullName>
    </submittedName>
</protein>
<evidence type="ECO:0000256" key="1">
    <source>
        <dbReference type="SAM" id="MobiDB-lite"/>
    </source>
</evidence>
<feature type="region of interest" description="Disordered" evidence="1">
    <location>
        <begin position="1"/>
        <end position="22"/>
    </location>
</feature>